<accession>A0ABS4VVZ1</accession>
<dbReference type="InterPro" id="IPR016032">
    <property type="entry name" value="Sig_transdc_resp-reg_C-effctor"/>
</dbReference>
<dbReference type="PRINTS" id="PR00038">
    <property type="entry name" value="HTHLUXR"/>
</dbReference>
<dbReference type="PANTHER" id="PTHR44688:SF16">
    <property type="entry name" value="DNA-BINDING TRANSCRIPTIONAL ACTIVATOR DEVR_DOSR"/>
    <property type="match status" value="1"/>
</dbReference>
<dbReference type="InterPro" id="IPR036388">
    <property type="entry name" value="WH-like_DNA-bd_sf"/>
</dbReference>
<keyword evidence="2 5" id="KW-0238">DNA-binding</keyword>
<evidence type="ECO:0000259" key="4">
    <source>
        <dbReference type="PROSITE" id="PS50043"/>
    </source>
</evidence>
<evidence type="ECO:0000256" key="3">
    <source>
        <dbReference type="ARBA" id="ARBA00023163"/>
    </source>
</evidence>
<feature type="domain" description="HTH luxR-type" evidence="4">
    <location>
        <begin position="157"/>
        <end position="222"/>
    </location>
</feature>
<dbReference type="PANTHER" id="PTHR44688">
    <property type="entry name" value="DNA-BINDING TRANSCRIPTIONAL ACTIVATOR DEVR_DOSR"/>
    <property type="match status" value="1"/>
</dbReference>
<gene>
    <name evidence="5" type="ORF">JOF36_003801</name>
</gene>
<dbReference type="GO" id="GO:0003677">
    <property type="term" value="F:DNA binding"/>
    <property type="evidence" value="ECO:0007669"/>
    <property type="project" value="UniProtKB-KW"/>
</dbReference>
<keyword evidence="3" id="KW-0804">Transcription</keyword>
<evidence type="ECO:0000256" key="1">
    <source>
        <dbReference type="ARBA" id="ARBA00023015"/>
    </source>
</evidence>
<dbReference type="Gene3D" id="1.10.10.10">
    <property type="entry name" value="Winged helix-like DNA-binding domain superfamily/Winged helix DNA-binding domain"/>
    <property type="match status" value="1"/>
</dbReference>
<dbReference type="SUPFAM" id="SSF46894">
    <property type="entry name" value="C-terminal effector domain of the bipartite response regulators"/>
    <property type="match status" value="1"/>
</dbReference>
<keyword evidence="6" id="KW-1185">Reference proteome</keyword>
<reference evidence="5 6" key="1">
    <citation type="submission" date="2021-03" db="EMBL/GenBank/DDBJ databases">
        <title>Sequencing the genomes of 1000 actinobacteria strains.</title>
        <authorList>
            <person name="Klenk H.-P."/>
        </authorList>
    </citation>
    <scope>NUCLEOTIDE SEQUENCE [LARGE SCALE GENOMIC DNA]</scope>
    <source>
        <strain evidence="5 6">DSM 45256</strain>
    </source>
</reference>
<keyword evidence="1" id="KW-0805">Transcription regulation</keyword>
<dbReference type="EMBL" id="JAGINU010000001">
    <property type="protein sequence ID" value="MBP2368105.1"/>
    <property type="molecule type" value="Genomic_DNA"/>
</dbReference>
<protein>
    <submittedName>
        <fullName evidence="5">DNA-binding CsgD family transcriptional regulator</fullName>
    </submittedName>
</protein>
<proteinExistence type="predicted"/>
<dbReference type="CDD" id="cd06170">
    <property type="entry name" value="LuxR_C_like"/>
    <property type="match status" value="1"/>
</dbReference>
<evidence type="ECO:0000313" key="5">
    <source>
        <dbReference type="EMBL" id="MBP2368105.1"/>
    </source>
</evidence>
<name>A0ABS4VVZ1_9PSEU</name>
<dbReference type="RefSeq" id="WP_307862461.1">
    <property type="nucleotide sequence ID" value="NZ_JAGINU010000001.1"/>
</dbReference>
<evidence type="ECO:0000313" key="6">
    <source>
        <dbReference type="Proteomes" id="UP001519295"/>
    </source>
</evidence>
<comment type="caution">
    <text evidence="5">The sequence shown here is derived from an EMBL/GenBank/DDBJ whole genome shotgun (WGS) entry which is preliminary data.</text>
</comment>
<organism evidence="5 6">
    <name type="scientific">Pseudonocardia parietis</name>
    <dbReference type="NCBI Taxonomy" id="570936"/>
    <lineage>
        <taxon>Bacteria</taxon>
        <taxon>Bacillati</taxon>
        <taxon>Actinomycetota</taxon>
        <taxon>Actinomycetes</taxon>
        <taxon>Pseudonocardiales</taxon>
        <taxon>Pseudonocardiaceae</taxon>
        <taxon>Pseudonocardia</taxon>
    </lineage>
</organism>
<dbReference type="SMART" id="SM00421">
    <property type="entry name" value="HTH_LUXR"/>
    <property type="match status" value="1"/>
</dbReference>
<dbReference type="PROSITE" id="PS00622">
    <property type="entry name" value="HTH_LUXR_1"/>
    <property type="match status" value="1"/>
</dbReference>
<dbReference type="Pfam" id="PF00196">
    <property type="entry name" value="GerE"/>
    <property type="match status" value="1"/>
</dbReference>
<dbReference type="Proteomes" id="UP001519295">
    <property type="component" value="Unassembled WGS sequence"/>
</dbReference>
<evidence type="ECO:0000256" key="2">
    <source>
        <dbReference type="ARBA" id="ARBA00023125"/>
    </source>
</evidence>
<dbReference type="PROSITE" id="PS50043">
    <property type="entry name" value="HTH_LUXR_2"/>
    <property type="match status" value="1"/>
</dbReference>
<sequence length="226" mass="24557">MDDGPAVIPGDVPETLAHGILAMLRAAVPCTAAAITVRTGRPDTHRLLANGGYAPETAGYLSVDFVREDPHYAMVRDLRDVTLFWADIPRFDRSVLAREVLRPVGYQEGTSVAVGPDNARGAAVLHVSFDRPDLDPRIAPVVAAYARRCSEIVADALMLEQWRLTPRELEVLRLVARGLPNGEIADRLYVTRRTVATHVEHILEKSGASTRAAVAARAAQLGLVRV</sequence>
<dbReference type="InterPro" id="IPR000792">
    <property type="entry name" value="Tscrpt_reg_LuxR_C"/>
</dbReference>